<feature type="compositionally biased region" description="Low complexity" evidence="1">
    <location>
        <begin position="153"/>
        <end position="162"/>
    </location>
</feature>
<dbReference type="EMBL" id="CP144752">
    <property type="protein sequence ID" value="WVZ90423.1"/>
    <property type="molecule type" value="Genomic_DNA"/>
</dbReference>
<gene>
    <name evidence="2" type="ORF">U9M48_036726</name>
</gene>
<feature type="region of interest" description="Disordered" evidence="1">
    <location>
        <begin position="50"/>
        <end position="81"/>
    </location>
</feature>
<dbReference type="AlphaFoldDB" id="A0AAQ3UDN2"/>
<evidence type="ECO:0000256" key="1">
    <source>
        <dbReference type="SAM" id="MobiDB-lite"/>
    </source>
</evidence>
<reference evidence="2 3" key="1">
    <citation type="submission" date="2024-02" db="EMBL/GenBank/DDBJ databases">
        <title>High-quality chromosome-scale genome assembly of Pensacola bahiagrass (Paspalum notatum Flugge var. saurae).</title>
        <authorList>
            <person name="Vega J.M."/>
            <person name="Podio M."/>
            <person name="Orjuela J."/>
            <person name="Siena L.A."/>
            <person name="Pessino S.C."/>
            <person name="Combes M.C."/>
            <person name="Mariac C."/>
            <person name="Albertini E."/>
            <person name="Pupilli F."/>
            <person name="Ortiz J.P.A."/>
            <person name="Leblanc O."/>
        </authorList>
    </citation>
    <scope>NUCLEOTIDE SEQUENCE [LARGE SCALE GENOMIC DNA]</scope>
    <source>
        <strain evidence="2">R1</strain>
        <tissue evidence="2">Leaf</tissue>
    </source>
</reference>
<accession>A0AAQ3UDN2</accession>
<feature type="region of interest" description="Disordered" evidence="1">
    <location>
        <begin position="153"/>
        <end position="175"/>
    </location>
</feature>
<keyword evidence="3" id="KW-1185">Reference proteome</keyword>
<proteinExistence type="predicted"/>
<protein>
    <submittedName>
        <fullName evidence="2">Uncharacterized protein</fullName>
    </submittedName>
</protein>
<evidence type="ECO:0000313" key="2">
    <source>
        <dbReference type="EMBL" id="WVZ90423.1"/>
    </source>
</evidence>
<name>A0AAQ3UDN2_PASNO</name>
<feature type="compositionally biased region" description="Basic and acidic residues" evidence="1">
    <location>
        <begin position="51"/>
        <end position="61"/>
    </location>
</feature>
<sequence>MKRGKCLNSDLGQFKGFLGSTAVQQKQRKRVGPWRMAVLTEGRLGVRRRTRLGEEEADKRRGAASRSRSTSLRERVPPPPWHERRRCTLQLRFLSLVSSPCSSGASSSSSSFRSSSRNGLQVRASGSDSALWRRSPSLAAAASSVVLGVTSRQSASASRYRSSPPPPPRPLQRRCSSSQLRFGVGSLRRPSPFLPVPLSYGGLVWMGRKRAGPWPGGSAQGGRERG</sequence>
<evidence type="ECO:0000313" key="3">
    <source>
        <dbReference type="Proteomes" id="UP001341281"/>
    </source>
</evidence>
<dbReference type="Proteomes" id="UP001341281">
    <property type="component" value="Chromosome 08"/>
</dbReference>
<organism evidence="2 3">
    <name type="scientific">Paspalum notatum var. saurae</name>
    <dbReference type="NCBI Taxonomy" id="547442"/>
    <lineage>
        <taxon>Eukaryota</taxon>
        <taxon>Viridiplantae</taxon>
        <taxon>Streptophyta</taxon>
        <taxon>Embryophyta</taxon>
        <taxon>Tracheophyta</taxon>
        <taxon>Spermatophyta</taxon>
        <taxon>Magnoliopsida</taxon>
        <taxon>Liliopsida</taxon>
        <taxon>Poales</taxon>
        <taxon>Poaceae</taxon>
        <taxon>PACMAD clade</taxon>
        <taxon>Panicoideae</taxon>
        <taxon>Andropogonodae</taxon>
        <taxon>Paspaleae</taxon>
        <taxon>Paspalinae</taxon>
        <taxon>Paspalum</taxon>
    </lineage>
</organism>